<dbReference type="PANTHER" id="PTHR33112">
    <property type="entry name" value="DOMAIN PROTEIN, PUTATIVE-RELATED"/>
    <property type="match status" value="1"/>
</dbReference>
<proteinExistence type="predicted"/>
<dbReference type="GeneID" id="28767402"/>
<protein>
    <submittedName>
        <fullName evidence="2">HET-domain-containing protein</fullName>
    </submittedName>
</protein>
<dbReference type="AlphaFoldDB" id="A0A177CTA2"/>
<evidence type="ECO:0000313" key="2">
    <source>
        <dbReference type="EMBL" id="OAG10764.1"/>
    </source>
</evidence>
<dbReference type="STRING" id="1460663.A0A177CTA2"/>
<dbReference type="EMBL" id="KV441549">
    <property type="protein sequence ID" value="OAG10764.1"/>
    <property type="molecule type" value="Genomic_DNA"/>
</dbReference>
<keyword evidence="3" id="KW-1185">Reference proteome</keyword>
<evidence type="ECO:0000259" key="1">
    <source>
        <dbReference type="Pfam" id="PF06985"/>
    </source>
</evidence>
<dbReference type="InParanoid" id="A0A177CTA2"/>
<accession>A0A177CTA2</accession>
<reference evidence="2 3" key="1">
    <citation type="submission" date="2016-05" db="EMBL/GenBank/DDBJ databases">
        <title>Comparative analysis of secretome profiles of manganese(II)-oxidizing ascomycete fungi.</title>
        <authorList>
            <consortium name="DOE Joint Genome Institute"/>
            <person name="Zeiner C.A."/>
            <person name="Purvine S.O."/>
            <person name="Zink E.M."/>
            <person name="Wu S."/>
            <person name="Pasa-Tolic L."/>
            <person name="Chaput D.L."/>
            <person name="Haridas S."/>
            <person name="Grigoriev I.V."/>
            <person name="Santelli C.M."/>
            <person name="Hansel C.M."/>
        </authorList>
    </citation>
    <scope>NUCLEOTIDE SEQUENCE [LARGE SCALE GENOMIC DNA]</scope>
    <source>
        <strain evidence="2 3">AP3s5-JAC2a</strain>
    </source>
</reference>
<sequence length="477" mass="55154">MGNPLPTADIIEPITEWLKTCDSRHIGSCVESNTSSTKFSSRPYRLIDVEEQCIVRGNVQGEYLALSYVWQDDTMKTEDQQQFQLSLDNADSLTAPNSMRQYISQLPKTIRDAMELTIAIQKRYLWVDRLCIVQDHPRKEEEFMRMDQIYSGAYMTIVAAAKHGMYCNRGGTVHDPALASPNDWFANFEIPQHLRIRQYYGIVSRSKWAKRAWTYQEYILSKRVIFFLDTRIFWQCECTVWDKDHLQPKQDMEAQTVPSSTSGHTRSFSVPSWPDFGLYADLICPYNGRDLSYDKDGLSACLGILNRLAPAFPSGFLFGLPRIYLDYALLWQPLSRQLDTPEYCKRGEPMELVAISRGSANGKDLRHSFEERVFAMSRYRDAKAFRPVHDDEERWIGVEYITPSPGESHHRVVATGDYEIDLKVSDNEYMKDQVYDFYNVLWVQHGGDGIMYRAGCGRILTEYWEANNPVDTWITLG</sequence>
<dbReference type="PANTHER" id="PTHR33112:SF1">
    <property type="entry name" value="HETEROKARYON INCOMPATIBILITY DOMAIN-CONTAINING PROTEIN"/>
    <property type="match status" value="1"/>
</dbReference>
<dbReference type="InterPro" id="IPR010730">
    <property type="entry name" value="HET"/>
</dbReference>
<dbReference type="RefSeq" id="XP_018041129.1">
    <property type="nucleotide sequence ID" value="XM_018183916.1"/>
</dbReference>
<dbReference type="Proteomes" id="UP000077069">
    <property type="component" value="Unassembled WGS sequence"/>
</dbReference>
<dbReference type="Pfam" id="PF06985">
    <property type="entry name" value="HET"/>
    <property type="match status" value="1"/>
</dbReference>
<gene>
    <name evidence="2" type="ORF">CC84DRAFT_1237796</name>
</gene>
<organism evidence="2 3">
    <name type="scientific">Paraphaeosphaeria sporulosa</name>
    <dbReference type="NCBI Taxonomy" id="1460663"/>
    <lineage>
        <taxon>Eukaryota</taxon>
        <taxon>Fungi</taxon>
        <taxon>Dikarya</taxon>
        <taxon>Ascomycota</taxon>
        <taxon>Pezizomycotina</taxon>
        <taxon>Dothideomycetes</taxon>
        <taxon>Pleosporomycetidae</taxon>
        <taxon>Pleosporales</taxon>
        <taxon>Massarineae</taxon>
        <taxon>Didymosphaeriaceae</taxon>
        <taxon>Paraphaeosphaeria</taxon>
    </lineage>
</organism>
<feature type="domain" description="Heterokaryon incompatibility" evidence="1">
    <location>
        <begin position="63"/>
        <end position="217"/>
    </location>
</feature>
<dbReference type="OrthoDB" id="5428863at2759"/>
<name>A0A177CTA2_9PLEO</name>
<evidence type="ECO:0000313" key="3">
    <source>
        <dbReference type="Proteomes" id="UP000077069"/>
    </source>
</evidence>